<feature type="region of interest" description="Disordered" evidence="1">
    <location>
        <begin position="32"/>
        <end position="80"/>
    </location>
</feature>
<proteinExistence type="predicted"/>
<evidence type="ECO:0000313" key="2">
    <source>
        <dbReference type="EMBL" id="KAL1277778.1"/>
    </source>
</evidence>
<organism evidence="2 3">
    <name type="scientific">Cirrhinus molitorella</name>
    <name type="common">mud carp</name>
    <dbReference type="NCBI Taxonomy" id="172907"/>
    <lineage>
        <taxon>Eukaryota</taxon>
        <taxon>Metazoa</taxon>
        <taxon>Chordata</taxon>
        <taxon>Craniata</taxon>
        <taxon>Vertebrata</taxon>
        <taxon>Euteleostomi</taxon>
        <taxon>Actinopterygii</taxon>
        <taxon>Neopterygii</taxon>
        <taxon>Teleostei</taxon>
        <taxon>Ostariophysi</taxon>
        <taxon>Cypriniformes</taxon>
        <taxon>Cyprinidae</taxon>
        <taxon>Labeoninae</taxon>
        <taxon>Labeonini</taxon>
        <taxon>Cirrhinus</taxon>
    </lineage>
</organism>
<keyword evidence="3" id="KW-1185">Reference proteome</keyword>
<name>A0ABR3NM67_9TELE</name>
<reference evidence="2 3" key="1">
    <citation type="submission" date="2023-09" db="EMBL/GenBank/DDBJ databases">
        <authorList>
            <person name="Wang M."/>
        </authorList>
    </citation>
    <scope>NUCLEOTIDE SEQUENCE [LARGE SCALE GENOMIC DNA]</scope>
    <source>
        <strain evidence="2">GT-2023</strain>
        <tissue evidence="2">Liver</tissue>
    </source>
</reference>
<dbReference type="EMBL" id="JAYMGO010000003">
    <property type="protein sequence ID" value="KAL1277778.1"/>
    <property type="molecule type" value="Genomic_DNA"/>
</dbReference>
<protein>
    <submittedName>
        <fullName evidence="2">Uncharacterized protein</fullName>
    </submittedName>
</protein>
<gene>
    <name evidence="2" type="ORF">QQF64_024451</name>
</gene>
<sequence>MALSGSVTVFNAYLSETPRPWRTISNPAASLGVTVNPHEPRWQQDQGMSRLPEMKESWRERNRQGQSQLQLPCGELPLMP</sequence>
<evidence type="ECO:0000256" key="1">
    <source>
        <dbReference type="SAM" id="MobiDB-lite"/>
    </source>
</evidence>
<accession>A0ABR3NM67</accession>
<dbReference type="Proteomes" id="UP001558613">
    <property type="component" value="Unassembled WGS sequence"/>
</dbReference>
<feature type="compositionally biased region" description="Basic and acidic residues" evidence="1">
    <location>
        <begin position="52"/>
        <end position="63"/>
    </location>
</feature>
<comment type="caution">
    <text evidence="2">The sequence shown here is derived from an EMBL/GenBank/DDBJ whole genome shotgun (WGS) entry which is preliminary data.</text>
</comment>
<evidence type="ECO:0000313" key="3">
    <source>
        <dbReference type="Proteomes" id="UP001558613"/>
    </source>
</evidence>